<protein>
    <submittedName>
        <fullName evidence="9">Radical SAM domain protein</fullName>
    </submittedName>
</protein>
<dbReference type="InterPro" id="IPR000385">
    <property type="entry name" value="MoaA_NifB_PqqE_Fe-S-bd_CS"/>
</dbReference>
<evidence type="ECO:0000259" key="8">
    <source>
        <dbReference type="Pfam" id="PF04055"/>
    </source>
</evidence>
<evidence type="ECO:0000256" key="5">
    <source>
        <dbReference type="ARBA" id="ARBA00023004"/>
    </source>
</evidence>
<proteinExistence type="inferred from homology"/>
<dbReference type="Pfam" id="PF04055">
    <property type="entry name" value="Radical_SAM"/>
    <property type="match status" value="1"/>
</dbReference>
<dbReference type="InterPro" id="IPR058240">
    <property type="entry name" value="rSAM_sf"/>
</dbReference>
<keyword evidence="5" id="KW-0408">Iron</keyword>
<comment type="similarity">
    <text evidence="7">Belongs to the radical SAM superfamily. Anaerobic sulfatase-maturating enzyme family.</text>
</comment>
<evidence type="ECO:0000256" key="1">
    <source>
        <dbReference type="ARBA" id="ARBA00001966"/>
    </source>
</evidence>
<reference evidence="9 10" key="1">
    <citation type="submission" date="2007-09" db="EMBL/GenBank/DDBJ databases">
        <title>Draft genome sequence of Faecalibacterium prausnitzii M21/2.</title>
        <authorList>
            <person name="Sudarsanam P."/>
            <person name="Ley R."/>
            <person name="Guruge J."/>
            <person name="Turnbaugh P.J."/>
            <person name="Mahowald M."/>
            <person name="Liep D."/>
            <person name="Gordon J."/>
        </authorList>
    </citation>
    <scope>NUCLEOTIDE SEQUENCE [LARGE SCALE GENOMIC DNA]</scope>
    <source>
        <strain evidence="9 10">M21/2</strain>
    </source>
</reference>
<dbReference type="Gene3D" id="3.20.20.70">
    <property type="entry name" value="Aldolase class I"/>
    <property type="match status" value="1"/>
</dbReference>
<dbReference type="SFLD" id="SFLDS00029">
    <property type="entry name" value="Radical_SAM"/>
    <property type="match status" value="1"/>
</dbReference>
<dbReference type="HOGENOM" id="CLU_009273_3_0_9"/>
<dbReference type="InterPro" id="IPR023867">
    <property type="entry name" value="Sulphatase_maturase_rSAM"/>
</dbReference>
<evidence type="ECO:0000313" key="9">
    <source>
        <dbReference type="EMBL" id="EDP21726.1"/>
    </source>
</evidence>
<keyword evidence="2" id="KW-0004">4Fe-4S</keyword>
<organism evidence="9 10">
    <name type="scientific">Faecalibacterium prausnitzii M21/2</name>
    <dbReference type="NCBI Taxonomy" id="411485"/>
    <lineage>
        <taxon>Bacteria</taxon>
        <taxon>Bacillati</taxon>
        <taxon>Bacillota</taxon>
        <taxon>Clostridia</taxon>
        <taxon>Eubacteriales</taxon>
        <taxon>Oscillospiraceae</taxon>
        <taxon>Faecalibacterium</taxon>
    </lineage>
</organism>
<dbReference type="GeneID" id="75068332"/>
<evidence type="ECO:0000256" key="2">
    <source>
        <dbReference type="ARBA" id="ARBA00022485"/>
    </source>
</evidence>
<dbReference type="SFLD" id="SFLDG01067">
    <property type="entry name" value="SPASM/twitch_domain_containing"/>
    <property type="match status" value="1"/>
</dbReference>
<dbReference type="PANTHER" id="PTHR43273:SF3">
    <property type="entry name" value="ANAEROBIC SULFATASE-MATURATING ENZYME HOMOLOG ASLB-RELATED"/>
    <property type="match status" value="1"/>
</dbReference>
<dbReference type="CDD" id="cd01335">
    <property type="entry name" value="Radical_SAM"/>
    <property type="match status" value="1"/>
</dbReference>
<dbReference type="SFLD" id="SFLDG01386">
    <property type="entry name" value="main_SPASM_domain-containing"/>
    <property type="match status" value="1"/>
</dbReference>
<comment type="cofactor">
    <cofactor evidence="1">
        <name>[4Fe-4S] cluster</name>
        <dbReference type="ChEBI" id="CHEBI:49883"/>
    </cofactor>
</comment>
<evidence type="ECO:0000256" key="4">
    <source>
        <dbReference type="ARBA" id="ARBA00022723"/>
    </source>
</evidence>
<name>A8SB29_9FIRM</name>
<dbReference type="AlphaFoldDB" id="A8SB29"/>
<evidence type="ECO:0000256" key="6">
    <source>
        <dbReference type="ARBA" id="ARBA00023014"/>
    </source>
</evidence>
<keyword evidence="4" id="KW-0479">Metal-binding</keyword>
<dbReference type="Proteomes" id="UP000005945">
    <property type="component" value="Unassembled WGS sequence"/>
</dbReference>
<dbReference type="GO" id="GO:0051539">
    <property type="term" value="F:4 iron, 4 sulfur cluster binding"/>
    <property type="evidence" value="ECO:0007669"/>
    <property type="project" value="UniProtKB-KW"/>
</dbReference>
<keyword evidence="3" id="KW-0949">S-adenosyl-L-methionine</keyword>
<dbReference type="SFLD" id="SFLDG01384">
    <property type="entry name" value="thioether_bond_formation_requi"/>
    <property type="match status" value="1"/>
</dbReference>
<sequence length="440" mass="49468">MVTRSEDYSNFVHRLFNNGTLGLEACRNVTFQVTGDCNLRCSYCYEHHKSCGAMSLETGKRIVDYIIDLYEDGTGDFINKTTQGVVLDFIGGEPLLEAELIEKITDYWFEQCWKRKCPLWTRARVSFATNGQLWFSDAAQHLFHKYHEIMSVTVSIDGVQELHDAFRVDQNGVGSFEKAWAAFQDGKKYGWYGCKMTFVGPSFKFIFPSVKQMISEGCKEIHCNYAFEPVYTEQEARTLYTELQRLADYLISDAPDVWVGILDPNIGQPSHDDKNWCGGTGEMLSFAPDGKAYPCVRYAPISVGAALAEPMCLGDCYTGLYTTEKQRETKAMLDAITRTSQSPEKCLSCPVATGCGWCSGYNYESCGTPNCRNTNICLAHKARCLAVCYYVNKRSLIIGDTKPKKIYLPRKEAVQLIGEDATAALWTLAEEAKNNVEVKI</sequence>
<dbReference type="GO" id="GO:0046872">
    <property type="term" value="F:metal ion binding"/>
    <property type="evidence" value="ECO:0007669"/>
    <property type="project" value="UniProtKB-KW"/>
</dbReference>
<comment type="caution">
    <text evidence="9">The sequence shown here is derived from an EMBL/GenBank/DDBJ whole genome shotgun (WGS) entry which is preliminary data.</text>
</comment>
<dbReference type="GO" id="GO:0016491">
    <property type="term" value="F:oxidoreductase activity"/>
    <property type="evidence" value="ECO:0007669"/>
    <property type="project" value="InterPro"/>
</dbReference>
<keyword evidence="6" id="KW-0411">Iron-sulfur</keyword>
<accession>A8SB29</accession>
<evidence type="ECO:0000313" key="10">
    <source>
        <dbReference type="Proteomes" id="UP000005945"/>
    </source>
</evidence>
<dbReference type="EMBL" id="ABED02000025">
    <property type="protein sequence ID" value="EDP21726.1"/>
    <property type="molecule type" value="Genomic_DNA"/>
</dbReference>
<reference evidence="9 10" key="2">
    <citation type="submission" date="2007-09" db="EMBL/GenBank/DDBJ databases">
        <authorList>
            <person name="Fulton L."/>
            <person name="Clifton S."/>
            <person name="Fulton B."/>
            <person name="Xu J."/>
            <person name="Minx P."/>
            <person name="Pepin K.H."/>
            <person name="Johnson M."/>
            <person name="Thiruvilangam P."/>
            <person name="Bhonagiri V."/>
            <person name="Nash W.E."/>
            <person name="Mardis E.R."/>
            <person name="Wilson R.K."/>
        </authorList>
    </citation>
    <scope>NUCLEOTIDE SEQUENCE [LARGE SCALE GENOMIC DNA]</scope>
    <source>
        <strain evidence="9 10">M21/2</strain>
    </source>
</reference>
<evidence type="ECO:0000256" key="3">
    <source>
        <dbReference type="ARBA" id="ARBA00022691"/>
    </source>
</evidence>
<dbReference type="PROSITE" id="PS01305">
    <property type="entry name" value="MOAA_NIFB_PQQE"/>
    <property type="match status" value="1"/>
</dbReference>
<dbReference type="RefSeq" id="WP_005923670.1">
    <property type="nucleotide sequence ID" value="NZ_DS483500.1"/>
</dbReference>
<evidence type="ECO:0000256" key="7">
    <source>
        <dbReference type="ARBA" id="ARBA00023601"/>
    </source>
</evidence>
<feature type="domain" description="Radical SAM core" evidence="8">
    <location>
        <begin position="33"/>
        <end position="200"/>
    </location>
</feature>
<dbReference type="SUPFAM" id="SSF102114">
    <property type="entry name" value="Radical SAM enzymes"/>
    <property type="match status" value="1"/>
</dbReference>
<dbReference type="InterPro" id="IPR013785">
    <property type="entry name" value="Aldolase_TIM"/>
</dbReference>
<gene>
    <name evidence="9" type="ORF">FAEPRAM212_01547</name>
</gene>
<dbReference type="PANTHER" id="PTHR43273">
    <property type="entry name" value="ANAEROBIC SULFATASE-MATURATING ENZYME HOMOLOG ASLB-RELATED"/>
    <property type="match status" value="1"/>
</dbReference>
<dbReference type="InterPro" id="IPR007197">
    <property type="entry name" value="rSAM"/>
</dbReference>